<feature type="coiled-coil region" evidence="2">
    <location>
        <begin position="177"/>
        <end position="214"/>
    </location>
</feature>
<sequence length="652" mass="73639">MSCLEKHLEKSKTSNSIACPLCRETTIISKDGVQGLKNNFFMTNLIDFSESTSAQFTNKNCSFCALMKKRIPALGKCLTCGDFLCSECYQRHKFTTKTFQHETATLEDLQSGKYNEKLRLNQEIPCEEHRNTLRYFCDTCSVPVCPDCVILDHREGHVIVKPSEAIAKRQQEIGSLLEGLDKKMTDFKQKSSLLEEEERKIDTTQRDMSQLIRETIDNLVKKILAEGQKAQETLQTHINARRQALIQVRSEQGENIALLQNSLEFCQRVISNGMEGEIVFLQEMMRKRLSFLETKVFDKNEIKSWAPPSLQISKLADDISSFKLFKFEEASLPISQEVKQSDGCKEAKKIPKIATSVPKSLAISCANLAEAVANEQKNIGGTSGQATCVLKLHRKCIIDCTVDDDEYEPEITSVDWFDDQSFVVSDEANEKIKKYNTNGKLLKSQKVKSVQTVACVRNTVFCGLNNGQIKMITANCNKLNVETQKYGFCVPVAIGNAERNALLLGGSSFQIVDEWGNISKSVPFRDKTGTQIKIKPIRPHRFRENDVIVSDWSTHSSYIIRGNGLTTTIQMNGNQSPCGLACDNENNIYLSDYWKNEITVLNSDFVHIQMIKIPYVNNVKSMACSKSNSLLVTFRNRVALFQISKEESVYNR</sequence>
<organism evidence="4 5">
    <name type="scientific">Pinctada imbricata</name>
    <name type="common">Atlantic pearl-oyster</name>
    <name type="synonym">Pinctada martensii</name>
    <dbReference type="NCBI Taxonomy" id="66713"/>
    <lineage>
        <taxon>Eukaryota</taxon>
        <taxon>Metazoa</taxon>
        <taxon>Spiralia</taxon>
        <taxon>Lophotrochozoa</taxon>
        <taxon>Mollusca</taxon>
        <taxon>Bivalvia</taxon>
        <taxon>Autobranchia</taxon>
        <taxon>Pteriomorphia</taxon>
        <taxon>Pterioida</taxon>
        <taxon>Pterioidea</taxon>
        <taxon>Pteriidae</taxon>
        <taxon>Pinctada</taxon>
    </lineage>
</organism>
<dbReference type="InterPro" id="IPR000315">
    <property type="entry name" value="Znf_B-box"/>
</dbReference>
<evidence type="ECO:0000313" key="4">
    <source>
        <dbReference type="EMBL" id="KAK3090585.1"/>
    </source>
</evidence>
<dbReference type="PANTHER" id="PTHR25462">
    <property type="entry name" value="BONUS, ISOFORM C-RELATED"/>
    <property type="match status" value="1"/>
</dbReference>
<dbReference type="SUPFAM" id="SSF57845">
    <property type="entry name" value="B-box zinc-binding domain"/>
    <property type="match status" value="1"/>
</dbReference>
<keyword evidence="1" id="KW-0862">Zinc</keyword>
<protein>
    <recommendedName>
        <fullName evidence="3">B box-type domain-containing protein</fullName>
    </recommendedName>
</protein>
<dbReference type="EMBL" id="VSWD01000010">
    <property type="protein sequence ID" value="KAK3090585.1"/>
    <property type="molecule type" value="Genomic_DNA"/>
</dbReference>
<accession>A0AA88XYC8</accession>
<keyword evidence="1" id="KW-0479">Metal-binding</keyword>
<dbReference type="InterPro" id="IPR013087">
    <property type="entry name" value="Znf_C2H2_type"/>
</dbReference>
<dbReference type="PROSITE" id="PS50119">
    <property type="entry name" value="ZF_BBOX"/>
    <property type="match status" value="1"/>
</dbReference>
<dbReference type="SUPFAM" id="SSF101898">
    <property type="entry name" value="NHL repeat"/>
    <property type="match status" value="1"/>
</dbReference>
<name>A0AA88XYC8_PINIB</name>
<comment type="caution">
    <text evidence="4">The sequence shown here is derived from an EMBL/GenBank/DDBJ whole genome shotgun (WGS) entry which is preliminary data.</text>
</comment>
<keyword evidence="1" id="KW-0863">Zinc-finger</keyword>
<dbReference type="GO" id="GO:0008270">
    <property type="term" value="F:zinc ion binding"/>
    <property type="evidence" value="ECO:0007669"/>
    <property type="project" value="UniProtKB-KW"/>
</dbReference>
<evidence type="ECO:0000259" key="3">
    <source>
        <dbReference type="PROSITE" id="PS50119"/>
    </source>
</evidence>
<keyword evidence="5" id="KW-1185">Reference proteome</keyword>
<evidence type="ECO:0000256" key="1">
    <source>
        <dbReference type="PROSITE-ProRule" id="PRU00024"/>
    </source>
</evidence>
<dbReference type="InterPro" id="IPR047153">
    <property type="entry name" value="TRIM45/56/19-like"/>
</dbReference>
<feature type="domain" description="B box-type" evidence="3">
    <location>
        <begin position="121"/>
        <end position="162"/>
    </location>
</feature>
<reference evidence="4" key="1">
    <citation type="submission" date="2019-08" db="EMBL/GenBank/DDBJ databases">
        <title>The improved chromosome-level genome for the pearl oyster Pinctada fucata martensii using PacBio sequencing and Hi-C.</title>
        <authorList>
            <person name="Zheng Z."/>
        </authorList>
    </citation>
    <scope>NUCLEOTIDE SEQUENCE</scope>
    <source>
        <strain evidence="4">ZZ-2019</strain>
        <tissue evidence="4">Adductor muscle</tissue>
    </source>
</reference>
<evidence type="ECO:0000313" key="5">
    <source>
        <dbReference type="Proteomes" id="UP001186944"/>
    </source>
</evidence>
<proteinExistence type="predicted"/>
<dbReference type="PANTHER" id="PTHR25462:SF296">
    <property type="entry name" value="MEIOTIC P26, ISOFORM F"/>
    <property type="match status" value="1"/>
</dbReference>
<dbReference type="AlphaFoldDB" id="A0AA88XYC8"/>
<dbReference type="Proteomes" id="UP001186944">
    <property type="component" value="Unassembled WGS sequence"/>
</dbReference>
<dbReference type="InterPro" id="IPR011042">
    <property type="entry name" value="6-blade_b-propeller_TolB-like"/>
</dbReference>
<dbReference type="Gene3D" id="2.120.10.30">
    <property type="entry name" value="TolB, C-terminal domain"/>
    <property type="match status" value="1"/>
</dbReference>
<evidence type="ECO:0000256" key="2">
    <source>
        <dbReference type="SAM" id="Coils"/>
    </source>
</evidence>
<gene>
    <name evidence="4" type="ORF">FSP39_012889</name>
</gene>
<dbReference type="Gene3D" id="3.30.160.60">
    <property type="entry name" value="Classic Zinc Finger"/>
    <property type="match status" value="1"/>
</dbReference>
<dbReference type="PROSITE" id="PS00028">
    <property type="entry name" value="ZINC_FINGER_C2H2_1"/>
    <property type="match status" value="1"/>
</dbReference>
<keyword evidence="2" id="KW-0175">Coiled coil</keyword>
<dbReference type="Pfam" id="PF00643">
    <property type="entry name" value="zf-B_box"/>
    <property type="match status" value="1"/>
</dbReference>